<evidence type="ECO:0000256" key="1">
    <source>
        <dbReference type="ARBA" id="ARBA00010688"/>
    </source>
</evidence>
<dbReference type="PANTHER" id="PTHR43320:SF2">
    <property type="entry name" value="2-DEHYDRO-3-DEOXYGLUCONOKINASE_2-DEHYDRO-3-DEOXYGALACTONOKINASE"/>
    <property type="match status" value="1"/>
</dbReference>
<keyword evidence="2" id="KW-0808">Transferase</keyword>
<evidence type="ECO:0000256" key="2">
    <source>
        <dbReference type="ARBA" id="ARBA00022679"/>
    </source>
</evidence>
<reference evidence="5" key="1">
    <citation type="submission" date="2023-03" db="EMBL/GenBank/DDBJ databases">
        <authorList>
            <person name="Shen W."/>
            <person name="Cai J."/>
        </authorList>
    </citation>
    <scope>NUCLEOTIDE SEQUENCE</scope>
    <source>
        <strain evidence="5">B646-2</strain>
    </source>
</reference>
<gene>
    <name evidence="5" type="ORF">P7D78_09325</name>
</gene>
<comment type="caution">
    <text evidence="5">The sequence shown here is derived from an EMBL/GenBank/DDBJ whole genome shotgun (WGS) entry which is preliminary data.</text>
</comment>
<dbReference type="AlphaFoldDB" id="A0AAW8SU39"/>
<organism evidence="5 6">
    <name type="scientific">Enterococcus raffinosus</name>
    <dbReference type="NCBI Taxonomy" id="71452"/>
    <lineage>
        <taxon>Bacteria</taxon>
        <taxon>Bacillati</taxon>
        <taxon>Bacillota</taxon>
        <taxon>Bacilli</taxon>
        <taxon>Lactobacillales</taxon>
        <taxon>Enterococcaceae</taxon>
        <taxon>Enterococcus</taxon>
    </lineage>
</organism>
<dbReference type="SUPFAM" id="SSF53613">
    <property type="entry name" value="Ribokinase-like"/>
    <property type="match status" value="1"/>
</dbReference>
<dbReference type="Gene3D" id="3.40.1190.20">
    <property type="match status" value="1"/>
</dbReference>
<evidence type="ECO:0000256" key="3">
    <source>
        <dbReference type="ARBA" id="ARBA00022777"/>
    </source>
</evidence>
<accession>A0AAW8SU39</accession>
<evidence type="ECO:0000259" key="4">
    <source>
        <dbReference type="Pfam" id="PF00294"/>
    </source>
</evidence>
<dbReference type="InterPro" id="IPR052700">
    <property type="entry name" value="Carb_kinase_PfkB-like"/>
</dbReference>
<dbReference type="EMBL" id="JARPXM010000007">
    <property type="protein sequence ID" value="MDT2538325.1"/>
    <property type="molecule type" value="Genomic_DNA"/>
</dbReference>
<keyword evidence="3 5" id="KW-0418">Kinase</keyword>
<protein>
    <submittedName>
        <fullName evidence="5">Sugar kinase</fullName>
    </submittedName>
</protein>
<dbReference type="Proteomes" id="UP001249240">
    <property type="component" value="Unassembled WGS sequence"/>
</dbReference>
<dbReference type="InterPro" id="IPR029056">
    <property type="entry name" value="Ribokinase-like"/>
</dbReference>
<dbReference type="InterPro" id="IPR011611">
    <property type="entry name" value="PfkB_dom"/>
</dbReference>
<feature type="domain" description="Carbohydrate kinase PfkB" evidence="4">
    <location>
        <begin position="1"/>
        <end position="311"/>
    </location>
</feature>
<sequence length="331" mass="36899">MARIVCLGEIMLRLSVETGIRLNHTQQLEAYYGGGEANVAVSLANYGHQVQFASKIAENGLGQAAERHLRSCGVATDYLLKAQGRMGVYYVEQGNAQRATSVIYDRQYSTFSLMSELEWKLQDLFSDVEIFHISGITPALSEYWKELTIELIKTAKKTGCKVSFDCNYRQSLWSQGEAGAFLNKVLPLVDYCSAGKMDAIYLLGVPETEEDIVYYYQKMQELFPNITAFYSTKRSVHSTCVHELQGTLWLNGKCYTSKNHLIDPIVDRIGGGDAFTGGILHGLINDYLPIETIEFATGASVLKHSVKGDCNQFTEEEVVSFIQSSTATIKR</sequence>
<evidence type="ECO:0000313" key="5">
    <source>
        <dbReference type="EMBL" id="MDT2538325.1"/>
    </source>
</evidence>
<name>A0AAW8SU39_9ENTE</name>
<comment type="similarity">
    <text evidence="1">Belongs to the carbohydrate kinase PfkB family.</text>
</comment>
<dbReference type="Pfam" id="PF00294">
    <property type="entry name" value="PfkB"/>
    <property type="match status" value="1"/>
</dbReference>
<dbReference type="GO" id="GO:0016301">
    <property type="term" value="F:kinase activity"/>
    <property type="evidence" value="ECO:0007669"/>
    <property type="project" value="UniProtKB-KW"/>
</dbReference>
<dbReference type="RefSeq" id="WP_010745681.1">
    <property type="nucleotide sequence ID" value="NZ_CABLCA010000045.1"/>
</dbReference>
<dbReference type="CDD" id="cd01166">
    <property type="entry name" value="KdgK"/>
    <property type="match status" value="1"/>
</dbReference>
<proteinExistence type="inferred from homology"/>
<evidence type="ECO:0000313" key="6">
    <source>
        <dbReference type="Proteomes" id="UP001249240"/>
    </source>
</evidence>
<dbReference type="PANTHER" id="PTHR43320">
    <property type="entry name" value="SUGAR KINASE"/>
    <property type="match status" value="1"/>
</dbReference>